<keyword evidence="2" id="KW-1185">Reference proteome</keyword>
<protein>
    <submittedName>
        <fullName evidence="1">Uncharacterized protein</fullName>
    </submittedName>
</protein>
<reference evidence="2" key="1">
    <citation type="journal article" date="2022" name="Mol. Ecol. Resour.">
        <title>The genomes of chicory, endive, great burdock and yacon provide insights into Asteraceae palaeo-polyploidization history and plant inulin production.</title>
        <authorList>
            <person name="Fan W."/>
            <person name="Wang S."/>
            <person name="Wang H."/>
            <person name="Wang A."/>
            <person name="Jiang F."/>
            <person name="Liu H."/>
            <person name="Zhao H."/>
            <person name="Xu D."/>
            <person name="Zhang Y."/>
        </authorList>
    </citation>
    <scope>NUCLEOTIDE SEQUENCE [LARGE SCALE GENOMIC DNA]</scope>
    <source>
        <strain evidence="2">cv. Punajuju</strain>
    </source>
</reference>
<dbReference type="EMBL" id="CM042011">
    <property type="protein sequence ID" value="KAI3766149.1"/>
    <property type="molecule type" value="Genomic_DNA"/>
</dbReference>
<evidence type="ECO:0000313" key="1">
    <source>
        <dbReference type="EMBL" id="KAI3766149.1"/>
    </source>
</evidence>
<proteinExistence type="predicted"/>
<organism evidence="1 2">
    <name type="scientific">Cichorium intybus</name>
    <name type="common">Chicory</name>
    <dbReference type="NCBI Taxonomy" id="13427"/>
    <lineage>
        <taxon>Eukaryota</taxon>
        <taxon>Viridiplantae</taxon>
        <taxon>Streptophyta</taxon>
        <taxon>Embryophyta</taxon>
        <taxon>Tracheophyta</taxon>
        <taxon>Spermatophyta</taxon>
        <taxon>Magnoliopsida</taxon>
        <taxon>eudicotyledons</taxon>
        <taxon>Gunneridae</taxon>
        <taxon>Pentapetalae</taxon>
        <taxon>asterids</taxon>
        <taxon>campanulids</taxon>
        <taxon>Asterales</taxon>
        <taxon>Asteraceae</taxon>
        <taxon>Cichorioideae</taxon>
        <taxon>Cichorieae</taxon>
        <taxon>Cichoriinae</taxon>
        <taxon>Cichorium</taxon>
    </lineage>
</organism>
<reference evidence="1 2" key="2">
    <citation type="journal article" date="2022" name="Mol. Ecol. Resour.">
        <title>The genomes of chicory, endive, great burdock and yacon provide insights into Asteraceae paleo-polyploidization history and plant inulin production.</title>
        <authorList>
            <person name="Fan W."/>
            <person name="Wang S."/>
            <person name="Wang H."/>
            <person name="Wang A."/>
            <person name="Jiang F."/>
            <person name="Liu H."/>
            <person name="Zhao H."/>
            <person name="Xu D."/>
            <person name="Zhang Y."/>
        </authorList>
    </citation>
    <scope>NUCLEOTIDE SEQUENCE [LARGE SCALE GENOMIC DNA]</scope>
    <source>
        <strain evidence="2">cv. Punajuju</strain>
        <tissue evidence="1">Leaves</tissue>
    </source>
</reference>
<accession>A0ACB9F4E3</accession>
<name>A0ACB9F4E3_CICIN</name>
<dbReference type="Proteomes" id="UP001055811">
    <property type="component" value="Linkage Group LG03"/>
</dbReference>
<gene>
    <name evidence="1" type="ORF">L2E82_16200</name>
</gene>
<comment type="caution">
    <text evidence="1">The sequence shown here is derived from an EMBL/GenBank/DDBJ whole genome shotgun (WGS) entry which is preliminary data.</text>
</comment>
<sequence>MMPLFRSLVKETSESPISSHCWPPLREPHRRRLLQLRLPLAIVEIAIIKETRRRGTNNGDLVDRILLGDFNSVNPASKIDTRYLNLVGGRWHSGAIKVVIWPRDCTAFGISLPKMAVVSPEGGGGDFGHKWSVLLMLLAFERDGARLK</sequence>
<evidence type="ECO:0000313" key="2">
    <source>
        <dbReference type="Proteomes" id="UP001055811"/>
    </source>
</evidence>